<evidence type="ECO:0000256" key="8">
    <source>
        <dbReference type="ARBA" id="ARBA00023065"/>
    </source>
</evidence>
<proteinExistence type="inferred from homology"/>
<evidence type="ECO:0000256" key="12">
    <source>
        <dbReference type="RuleBase" id="RU000679"/>
    </source>
</evidence>
<keyword evidence="5 12" id="KW-0812">Transmembrane</keyword>
<keyword evidence="8 12" id="KW-0406">Ion transport</keyword>
<keyword evidence="6" id="KW-1133">Transmembrane helix</keyword>
<dbReference type="Gene3D" id="2.60.470.10">
    <property type="entry name" value="Acid-sensing ion channels like domains"/>
    <property type="match status" value="1"/>
</dbReference>
<accession>A0AAV8ZMH9</accession>
<evidence type="ECO:0000256" key="3">
    <source>
        <dbReference type="ARBA" id="ARBA00022448"/>
    </source>
</evidence>
<evidence type="ECO:0000256" key="7">
    <source>
        <dbReference type="ARBA" id="ARBA00023053"/>
    </source>
</evidence>
<keyword evidence="11 12" id="KW-0407">Ion channel</keyword>
<comment type="similarity">
    <text evidence="2 12">Belongs to the amiloride-sensitive sodium channel (TC 1.A.6) family.</text>
</comment>
<name>A0AAV8ZMH9_9CUCU</name>
<gene>
    <name evidence="15" type="ORF">NQ314_003908</name>
</gene>
<keyword evidence="16" id="KW-1185">Reference proteome</keyword>
<reference evidence="15" key="1">
    <citation type="journal article" date="2023" name="Insect Mol. Biol.">
        <title>Genome sequencing provides insights into the evolution of gene families encoding plant cell wall-degrading enzymes in longhorned beetles.</title>
        <authorList>
            <person name="Shin N.R."/>
            <person name="Okamura Y."/>
            <person name="Kirsch R."/>
            <person name="Pauchet Y."/>
        </authorList>
    </citation>
    <scope>NUCLEOTIDE SEQUENCE</scope>
    <source>
        <strain evidence="15">RBIC_L_NR</strain>
    </source>
</reference>
<dbReference type="GO" id="GO:0005272">
    <property type="term" value="F:sodium channel activity"/>
    <property type="evidence" value="ECO:0007669"/>
    <property type="project" value="UniProtKB-KW"/>
</dbReference>
<comment type="caution">
    <text evidence="15">The sequence shown here is derived from an EMBL/GenBank/DDBJ whole genome shotgun (WGS) entry which is preliminary data.</text>
</comment>
<evidence type="ECO:0000259" key="14">
    <source>
        <dbReference type="Pfam" id="PF18701"/>
    </source>
</evidence>
<evidence type="ECO:0000256" key="4">
    <source>
        <dbReference type="ARBA" id="ARBA00022461"/>
    </source>
</evidence>
<feature type="domain" description="DUF5641" evidence="14">
    <location>
        <begin position="120"/>
        <end position="207"/>
    </location>
</feature>
<evidence type="ECO:0000256" key="11">
    <source>
        <dbReference type="ARBA" id="ARBA00023303"/>
    </source>
</evidence>
<evidence type="ECO:0000313" key="15">
    <source>
        <dbReference type="EMBL" id="KAJ8965779.1"/>
    </source>
</evidence>
<dbReference type="GO" id="GO:0016020">
    <property type="term" value="C:membrane"/>
    <property type="evidence" value="ECO:0007669"/>
    <property type="project" value="UniProtKB-SubCell"/>
</dbReference>
<dbReference type="AlphaFoldDB" id="A0AAV8ZMH9"/>
<evidence type="ECO:0000313" key="16">
    <source>
        <dbReference type="Proteomes" id="UP001162156"/>
    </source>
</evidence>
<evidence type="ECO:0000256" key="1">
    <source>
        <dbReference type="ARBA" id="ARBA00004141"/>
    </source>
</evidence>
<sequence>MMYVGSSCSDILRVCEWTNDIKDCEELFNNDLTDEGLCCSFNRLPPKKYSGMNNYITGMTYLYSIKPIQVMSMIGIQKKGFTEEETGDENTIPKRPLVECGVPDCDAVDGKSLTRRVVYRQKLRETLHARFRSEYLGQLKLVNDKVPSRPVRLNKVVLVGNDNTKRLDWPLARVIELVPGKDGKIRLVRLQTARGQLLHPLQHLYPLEVIEDSGRQDSFCHLEEAAPGDASAFQSPDLPSRIEEDDSDSAGMETKSRAPESVTTESAGVKFKSRAPVSDRSEQQKIRMSTHVHFILYSYLDFERTLLLCQLREN</sequence>
<keyword evidence="9" id="KW-0472">Membrane</keyword>
<dbReference type="Proteomes" id="UP001162156">
    <property type="component" value="Unassembled WGS sequence"/>
</dbReference>
<protein>
    <recommendedName>
        <fullName evidence="14">DUF5641 domain-containing protein</fullName>
    </recommendedName>
</protein>
<evidence type="ECO:0000256" key="10">
    <source>
        <dbReference type="ARBA" id="ARBA00023201"/>
    </source>
</evidence>
<dbReference type="InterPro" id="IPR001873">
    <property type="entry name" value="ENaC"/>
</dbReference>
<dbReference type="Pfam" id="PF18701">
    <property type="entry name" value="DUF5641"/>
    <property type="match status" value="1"/>
</dbReference>
<evidence type="ECO:0000256" key="5">
    <source>
        <dbReference type="ARBA" id="ARBA00022692"/>
    </source>
</evidence>
<dbReference type="Pfam" id="PF00858">
    <property type="entry name" value="ASC"/>
    <property type="match status" value="1"/>
</dbReference>
<feature type="region of interest" description="Disordered" evidence="13">
    <location>
        <begin position="228"/>
        <end position="283"/>
    </location>
</feature>
<keyword evidence="7" id="KW-0915">Sodium</keyword>
<evidence type="ECO:0000256" key="2">
    <source>
        <dbReference type="ARBA" id="ARBA00007193"/>
    </source>
</evidence>
<keyword evidence="4 12" id="KW-0894">Sodium channel</keyword>
<organism evidence="15 16">
    <name type="scientific">Rhamnusium bicolor</name>
    <dbReference type="NCBI Taxonomy" id="1586634"/>
    <lineage>
        <taxon>Eukaryota</taxon>
        <taxon>Metazoa</taxon>
        <taxon>Ecdysozoa</taxon>
        <taxon>Arthropoda</taxon>
        <taxon>Hexapoda</taxon>
        <taxon>Insecta</taxon>
        <taxon>Pterygota</taxon>
        <taxon>Neoptera</taxon>
        <taxon>Endopterygota</taxon>
        <taxon>Coleoptera</taxon>
        <taxon>Polyphaga</taxon>
        <taxon>Cucujiformia</taxon>
        <taxon>Chrysomeloidea</taxon>
        <taxon>Cerambycidae</taxon>
        <taxon>Lepturinae</taxon>
        <taxon>Rhagiini</taxon>
        <taxon>Rhamnusium</taxon>
    </lineage>
</organism>
<evidence type="ECO:0000256" key="13">
    <source>
        <dbReference type="SAM" id="MobiDB-lite"/>
    </source>
</evidence>
<comment type="subcellular location">
    <subcellularLocation>
        <location evidence="1">Membrane</location>
        <topology evidence="1">Multi-pass membrane protein</topology>
    </subcellularLocation>
</comment>
<keyword evidence="3 12" id="KW-0813">Transport</keyword>
<evidence type="ECO:0000256" key="6">
    <source>
        <dbReference type="ARBA" id="ARBA00022989"/>
    </source>
</evidence>
<dbReference type="InterPro" id="IPR040676">
    <property type="entry name" value="DUF5641"/>
</dbReference>
<keyword evidence="10 12" id="KW-0739">Sodium transport</keyword>
<dbReference type="EMBL" id="JANEYF010001162">
    <property type="protein sequence ID" value="KAJ8965779.1"/>
    <property type="molecule type" value="Genomic_DNA"/>
</dbReference>
<evidence type="ECO:0000256" key="9">
    <source>
        <dbReference type="ARBA" id="ARBA00023136"/>
    </source>
</evidence>